<reference evidence="1" key="1">
    <citation type="submission" date="2021-09" db="EMBL/GenBank/DDBJ databases">
        <authorList>
            <consortium name="AG Swart"/>
            <person name="Singh M."/>
            <person name="Singh A."/>
            <person name="Seah K."/>
            <person name="Emmerich C."/>
        </authorList>
    </citation>
    <scope>NUCLEOTIDE SEQUENCE</scope>
    <source>
        <strain evidence="1">ATCC30299</strain>
    </source>
</reference>
<dbReference type="Pfam" id="PF03645">
    <property type="entry name" value="Tctex-1"/>
    <property type="match status" value="1"/>
</dbReference>
<comment type="caution">
    <text evidence="1">The sequence shown here is derived from an EMBL/GenBank/DDBJ whole genome shotgun (WGS) entry which is preliminary data.</text>
</comment>
<dbReference type="AlphaFoldDB" id="A0AAU9J5R9"/>
<gene>
    <name evidence="1" type="ORF">BSTOLATCC_MIC26464</name>
</gene>
<dbReference type="GO" id="GO:0005737">
    <property type="term" value="C:cytoplasm"/>
    <property type="evidence" value="ECO:0007669"/>
    <property type="project" value="TreeGrafter"/>
</dbReference>
<accession>A0AAU9J5R9</accession>
<proteinExistence type="predicted"/>
<name>A0AAU9J5R9_9CILI</name>
<dbReference type="PANTHER" id="PTHR21255">
    <property type="entry name" value="T-COMPLEX-ASSOCIATED-TESTIS-EXPRESSED 1/ DYNEIN LIGHT CHAIN"/>
    <property type="match status" value="1"/>
</dbReference>
<dbReference type="EMBL" id="CAJZBQ010000025">
    <property type="protein sequence ID" value="CAG9320550.1"/>
    <property type="molecule type" value="Genomic_DNA"/>
</dbReference>
<evidence type="ECO:0000313" key="2">
    <source>
        <dbReference type="Proteomes" id="UP001162131"/>
    </source>
</evidence>
<dbReference type="Gene3D" id="3.30.1140.40">
    <property type="entry name" value="Tctex-1"/>
    <property type="match status" value="1"/>
</dbReference>
<dbReference type="CDD" id="cd21455">
    <property type="entry name" value="DLC-like_DYNLT1_DYNLT3"/>
    <property type="match status" value="1"/>
</dbReference>
<dbReference type="Proteomes" id="UP001162131">
    <property type="component" value="Unassembled WGS sequence"/>
</dbReference>
<dbReference type="PANTHER" id="PTHR21255:SF4">
    <property type="entry name" value="DYNEIN LIGHT CHAIN TCTEX-TYPE"/>
    <property type="match status" value="1"/>
</dbReference>
<protein>
    <recommendedName>
        <fullName evidence="3">Dynein light chain</fullName>
    </recommendedName>
</protein>
<sequence length="122" mass="14175">MVDESQGPDDLTFTHQEIEEKVMESVEAVLANRTYEEREVQRWINEICERVIKSLYDTRKPFKYIVTCLIMQKAEAGLQTSTACFFEGGTDMSQQFIWPKEKSKDQANKTLNCVVTVFCCKF</sequence>
<organism evidence="1 2">
    <name type="scientific">Blepharisma stoltei</name>
    <dbReference type="NCBI Taxonomy" id="1481888"/>
    <lineage>
        <taxon>Eukaryota</taxon>
        <taxon>Sar</taxon>
        <taxon>Alveolata</taxon>
        <taxon>Ciliophora</taxon>
        <taxon>Postciliodesmatophora</taxon>
        <taxon>Heterotrichea</taxon>
        <taxon>Heterotrichida</taxon>
        <taxon>Blepharismidae</taxon>
        <taxon>Blepharisma</taxon>
    </lineage>
</organism>
<evidence type="ECO:0000313" key="1">
    <source>
        <dbReference type="EMBL" id="CAG9320550.1"/>
    </source>
</evidence>
<dbReference type="InterPro" id="IPR038586">
    <property type="entry name" value="Tctex-1-like_sf"/>
</dbReference>
<dbReference type="GO" id="GO:0005868">
    <property type="term" value="C:cytoplasmic dynein complex"/>
    <property type="evidence" value="ECO:0007669"/>
    <property type="project" value="TreeGrafter"/>
</dbReference>
<dbReference type="GO" id="GO:0045505">
    <property type="term" value="F:dynein intermediate chain binding"/>
    <property type="evidence" value="ECO:0007669"/>
    <property type="project" value="TreeGrafter"/>
</dbReference>
<keyword evidence="2" id="KW-1185">Reference proteome</keyword>
<evidence type="ECO:0008006" key="3">
    <source>
        <dbReference type="Google" id="ProtNLM"/>
    </source>
</evidence>
<dbReference type="InterPro" id="IPR005334">
    <property type="entry name" value="Tctex-1-like"/>
</dbReference>
<dbReference type="GO" id="GO:0007018">
    <property type="term" value="P:microtubule-based movement"/>
    <property type="evidence" value="ECO:0007669"/>
    <property type="project" value="TreeGrafter"/>
</dbReference>